<dbReference type="InterPro" id="IPR029044">
    <property type="entry name" value="Nucleotide-diphossugar_trans"/>
</dbReference>
<dbReference type="Gene3D" id="3.90.550.20">
    <property type="match status" value="2"/>
</dbReference>
<feature type="compositionally biased region" description="Basic and acidic residues" evidence="1">
    <location>
        <begin position="804"/>
        <end position="818"/>
    </location>
</feature>
<keyword evidence="4" id="KW-1185">Reference proteome</keyword>
<feature type="region of interest" description="Disordered" evidence="1">
    <location>
        <begin position="1735"/>
        <end position="1766"/>
    </location>
</feature>
<comment type="caution">
    <text evidence="3">The sequence shown here is derived from an EMBL/GenBank/DDBJ whole genome shotgun (WGS) entry which is preliminary data.</text>
</comment>
<feature type="region of interest" description="Disordered" evidence="1">
    <location>
        <begin position="260"/>
        <end position="279"/>
    </location>
</feature>
<feature type="compositionally biased region" description="Low complexity" evidence="1">
    <location>
        <begin position="409"/>
        <end position="421"/>
    </location>
</feature>
<feature type="compositionally biased region" description="Polar residues" evidence="1">
    <location>
        <begin position="336"/>
        <end position="356"/>
    </location>
</feature>
<reference evidence="3 4" key="1">
    <citation type="submission" date="2021-01" db="EMBL/GenBank/DDBJ databases">
        <title>WGS of actinomycetes isolated from Thailand.</title>
        <authorList>
            <person name="Thawai C."/>
        </authorList>
    </citation>
    <scope>NUCLEOTIDE SEQUENCE [LARGE SCALE GENOMIC DNA]</scope>
    <source>
        <strain evidence="3 4">CH9-7</strain>
    </source>
</reference>
<feature type="compositionally biased region" description="Low complexity" evidence="1">
    <location>
        <begin position="672"/>
        <end position="683"/>
    </location>
</feature>
<feature type="region of interest" description="Disordered" evidence="1">
    <location>
        <begin position="1490"/>
        <end position="1511"/>
    </location>
</feature>
<feature type="compositionally biased region" description="Polar residues" evidence="1">
    <location>
        <begin position="3409"/>
        <end position="3420"/>
    </location>
</feature>
<feature type="region of interest" description="Disordered" evidence="1">
    <location>
        <begin position="295"/>
        <end position="634"/>
    </location>
</feature>
<proteinExistence type="predicted"/>
<feature type="region of interest" description="Disordered" evidence="1">
    <location>
        <begin position="2496"/>
        <end position="2519"/>
    </location>
</feature>
<feature type="compositionally biased region" description="Low complexity" evidence="1">
    <location>
        <begin position="484"/>
        <end position="501"/>
    </location>
</feature>
<dbReference type="Pfam" id="PF25547">
    <property type="entry name" value="WXG100_2"/>
    <property type="match status" value="1"/>
</dbReference>
<feature type="compositionally biased region" description="Polar residues" evidence="1">
    <location>
        <begin position="463"/>
        <end position="472"/>
    </location>
</feature>
<dbReference type="Pfam" id="PF04488">
    <property type="entry name" value="Gly_transf_sug"/>
    <property type="match status" value="1"/>
</dbReference>
<name>A0ABS1MSF0_9ACTN</name>
<feature type="region of interest" description="Disordered" evidence="1">
    <location>
        <begin position="646"/>
        <end position="683"/>
    </location>
</feature>
<feature type="compositionally biased region" description="Basic and acidic residues" evidence="1">
    <location>
        <begin position="4491"/>
        <end position="4500"/>
    </location>
</feature>
<protein>
    <recommendedName>
        <fullName evidence="2">Outer membrane channel protein CpnT-like N-terminal domain-containing protein</fullName>
    </recommendedName>
</protein>
<dbReference type="PANTHER" id="PTHR24216">
    <property type="entry name" value="PAXILLIN-RELATED"/>
    <property type="match status" value="1"/>
</dbReference>
<feature type="domain" description="Outer membrane channel protein CpnT-like N-terminal" evidence="2">
    <location>
        <begin position="6"/>
        <end position="139"/>
    </location>
</feature>
<feature type="region of interest" description="Disordered" evidence="1">
    <location>
        <begin position="5145"/>
        <end position="5201"/>
    </location>
</feature>
<dbReference type="Proteomes" id="UP000629371">
    <property type="component" value="Unassembled WGS sequence"/>
</dbReference>
<sequence>MGIQIPPEISWAVSWAAGGDWPKPDEDHVRAIGAVWKGASQELDRVAAEVDPVTARVLGSVKGAAATAFSSFTSRLRQTIPSMAGAADDIGTMSVNTALQVEYAKYMILAQSAWLAAEIVALASSFYGSALIPAEITAVRINVQLILRRAFNAVVSAAVSQAAMDAAVQGIQFLKGERREWDARGTALGAAMGAMGGAIGMPISAAGSALAPKFANSIVGHAVTGAVNGVTVGAAANAAFDAGQDLGLAAGAGAIGGAAGWRHRPGGPTPSGAENVEGVPEAPKLSQDVTGEVATLGHTTDGAPSGHPSDEPVPTEAAPQADAASTTGTAPADGTGSPQGERQSAEAPSTASQPSRTEPVGDAPVSGSAQAPDAAGAHASETERAQTTQDARVDTSTASPATAPLPLDGTAGATGRTTPTASADTQARSAMTTGEGSGNSGSQQRDETTTATATRPETRAETSPETASQTTSGSGGIETERGAETTAPATATRASDAAASAVPMMSSGHAETPAPMSSDHAEPPATVGSHAETPGTVGSHAETPGTPEAAPSSTVTSPSVPHSAPEHATGLPGMDPAARTAEQPAAPHLTDTVVASGTQAVEHGPSLMPEPPSATHVEHGPSPAPEAPSVTHTDPVTVVPAAHQLGKAAGEPPHPGLPGLDAKGTSTQAVQPERAPVQAVRAVAEPPVVETPVRLSSAGTDAAKPLPTVAAHDPAAHSPLRTAGGPPRAGDPAPASHGATTNTAAEPRTTTSAAAPPQPTHPLSAAEPARHAPPRPTSGEPGPEGSAVPAHPSTDSNGQQVHGDPPHGTHHDDPRDPPDGGGDPLPPHPRSDDTTAAHPSSSPVPEYIPAPDHAQASPEQQRHWEHAQRELHGAYATHLTEAARAAGERAEVRERLDAAFTQWSTRLPEHSPEEFAVAVRRRAEEVVRDELAAEPESRERILGDLHGRLELAAVREAAVGVGMERFERTVDVASRQLTGSDEEFGPQLALSPEMVGRAREHLSGVFRDRVEKAVAETYRTPDDVGEALPERTLRGKEELDRLTATLPRDLDLRVGFETALDSADRAVEHTAGTWRNGLDAAGERRLEQTGVSADAKVSQESLRLLRTTLRKQVESDFTAVFSSVDSADDFHGSPQRAVADFNGRFEQRMQQLPREFAVQAAREAAIRTVLDTVHEAAGVWHEQGLSRLDKDTAETFGLSGPVPEHLADRVAAELARGVDGRLLRTRDAERDTWGTTFGELTASDRIHDLITLHSAREHGFRVAEGQAHERVAAWREDHILSDDAAERVREGHSERVREAFDELFPTPEALRGDGVADRLQQWRETRQALDDDLAVHMAFESEVMPALDGAARGFDALAAGKEPIPFAELSELKERYGEEWFTAYREHWGPEHLDADKWLAHEAAHENTFRVADGDEPVEHGNAQSLTRLDDGRALPDLDGGSPPHEADRWPTSRSPESDGRSDVSPGGVDRVAGEEPVPAEWSILAEENATHRPQPGPPEQPATLAPATPGGKVADFAAPDTWMHRGDNAPSALLRSERFDPAGNPLDPSRFPGTLSGAQTLIRAEVRRIQADNGTWVRDHTVALPIRLDHTVTPHDLSTLNTRLQESLDAHVNTGYALPRSGDQLHVTLNLVHDDHHPEHIVLSRTPNPGPTDQRHWSLPPDGNDTAPLPKLTHEILHYLGLPDEYLKNDFLFRLDKERPGVHSDDALMVQADRFTPLPERYLTVIENTVDANAVLRDHPRTPRSENDPVQPNHEPATDPTTDRWPMSGAPDPAGIGIHIDPFGGWRLDDGTLLTVDDRAGLRSFVENALRADASTAERLQARILLGRLEQLSQGTHPTAPILERIGQEQRSALGEVHQEVRQYYESVLASAPPVSDGVLVPKKVHFVWFGRPLSPHGMANVLRWADHVSRANENLPPGKQWEVNLWTDPNYNTKWRKDAWQKPMARLREAGVTVHTNTAEKVAGAARSMQERYGQLDPDGSRGLTKLPDLGQIYRAGLKAGAFNLGSDIARYAVLAEQGGVYADVDLGPGQVSLENVPEIRMRRDEVPLISPGLRDLDSLLKELRDLGRRADAGSSDSGGPITPEDLLAAARSRYEKGQLNNNFIVAPPNSDFINMLNEKIPQKFVEISGSSSRGGLDLAREAAGISGPGLIHFIRLKQTGSALGEHVEDKLGLWPGGSDRQMSAGLRSRDLVALFDPQLLRTWEGLEWVTEESADQLDPMRKLDVRGVGDSEVIDRWRAVSSLPRARRSDALRRLDTAVDAWANGGRQLPGEHDTNQRQLGAVLDAVEAWKAGKDGPSGRTEAVDRLTAHVRSELSELHRRMAEQAQAGESSVQERGGADVRPDAVPDPDEGSPSHEADRWPASQAPEGSVRSEPTSGESFHATAEISFREGSKSLSDDQLNQVKGFSASVAAEAVRRAAHDEKPLRVYVEGGGNGPQWGASLRGTSGKADSGLQRARVVWDVLRSRLTEEISRLWSGDPDILTATSLLQAPRSRGQGESAAPFPETPTESLTPAEARAARRTVRIWAADDGPARVLRLLAHDRTPLDVDRREALFDYVDESARRGQEVRVRLLLRRLELQNLHVLRGELQSRYAERVAGTAPSAGALAPVPKDLHFFWIGEEPSAGALNNLEAWARSAGDTWRQHLWTDATYDAWSGQARSRLEQIVTVHRDALDAVRSADRPQVLEVYETAVANGAYNLASDIARYVILERNGGIYADVDLHPGTVVLSSVEEITMRSDDLPLLAPRVRGMDSVADALATAGVDVPADQMEQVDLAAQLRWDAGVLGNHLIVAPPGSEFVSSLLDVIPKNFDALRKHMAVSFADASQFSEQLKNLAPQISGPGMIEDRIPGGEAFPPLQRFAMKAGAEGVAEFEGSSYPTFRRNEAIALFSPRVLEAFRGIRWVTAESERQLDQPVVGQSVAQPSVGMAPRHVPEGASDAPALSRPARQVPLPAAASTWVERRMDAPEGHVGRLRAERFDPSVDALSRDRVPGTLAGAQTLMRAEVSRIQAENGTWVRDHVVTLPVRLAGSGLSEHDLAGFQSGVQGALDEHINDVGYALPRSGDQFHVELRLVHDDDHPEHVIVSRSDDPGRSDQRHWNLGPPTEDQKYLPVVFHEVFHYLGLPDEYRDPAFLFRRNEDSVAVRTDGFMADTTRLAPLPERYLAAVEDAVDAGVVLHGYALRDPAAAPDRPGAGASAQHDGWLSAVDGESERWDTAPSPRPDGEGGTDAAAPSARAADDREIIDSWRTESALPRARRSDALRRVDAAVDAWANGGRQLRGDHETNQRQLGAILDALEAWKSGKDGPSGRTEAVDRLTAHVQSEWHDLHRRIDERAHQARLGVSAYAAGNPREFVAEVFTGLVYGKPFSPEVMRMYHRLGGPAPTSDRAPSVTPPSAEAGLDRWQTSQSPLVPTTDTDHRLDTHPASAPASAPEQAPEEVPLPPSPTGSEGPSWTRTGTELQPHEIPLPDSASESTSTSRSDGGSLQAADGAPGPVAPQSSEPRPPWYVDHGAYGEIDVAGAATWDRARVDVEAAAVAGALTGLPGSPAHQQELRAGIEREVRELLAADSGEQWSARLRAGHMAEVAGQTVWLRPVLREVTPAEGPPHPDGAVQHQVYYGSAKVSSGAERETRSGLNAALTTALTVGATGLSTVAGPVPQLSVGGNTKHSRTDGFEVVSGRMPKTTGSTDFAAQLHVEVSVDGEVAPHDTVTPRGLTVRFPEVFSSAQEPRPDAVAHPMRPVSPDAPHLTRAPLTLQAIDTGPVVVGLVRELRRAGIPADTVAVLMPKFIKELAGEDIVRTRSRFWMTTGDSSGLFDESTSVLRRFTGRFTASTVWERAQYVGTTAVRIQEDLGLVTNDKHGRATTGEGRIGGGIDVLGMSAADNGHLGNLSVGASAESSRTVSLGVNSSRVEYTVLTRHEDHARYHVQARAEVVTHSETHRDVRPVQATVATEVLVPLRAAAEFERRMFGEVVTEALRPGERGTHPAGVDAIAPPQLASGRGQGFGRLIGLPGSERVYGEVRRQLDSMMAEMRRRPSPADRSRLETLLTTYYGRPALEGDLGVVLAGLDQRLTIGGQSFDVSARLHLRDRLEGTETYAMTMDGKAVSRAGMQAQRSHGIGLSASANGSAQLKVSDRFKVRVGKFQVGGGWNRATGNTLSVETKNHRRTQSTGLVHEIAYDAVWEVSVHHPKANAHWWIEDQGNMAAVFAVPDEHTPARDTPARAADLSPSPDPAPIGAGYGAVRTLANWPAAAHIPFEHHSGAVYPVFLHTDELLHAAVEQYRRVNGILPGALRERWEFPLALRHSMNSSALHTEFDALASPDGWHVQLDPHKNWKQALRLRLRAYDPVHHGRPDVSIERALQGRDRTTDSSRSGYGWQLTGQLGVHVRQDTNEVLASVIASGSASRQQHHEAQHGAGGVTRATYTGPVHAYRSDVVVEVTAIRWKGGTTESQTTYLHITQGMDSLVPHRLVSDLGLAVPEHVQERMEGDDKTPAPRRGPHRLLDDGVTEVPLRRYREPTLGVLTGHVEQLHGAGVLTHIEQVLRERGLLPRDAAQRPNLRMQALRHRFSEEALAGNLPALLGNGVHAWMPITGAFGQTHFVSIRVTAKAFEAVEHWTRPETTLLLGGERSTALSDKQLAATDWKVTGEAEVRGGLGSVKFSGGGEAGWLSKSSDTRWVSQNTKDVFRFKTGEGSQEFTHPLRYRVEINGAVQGPHAVHWLGTRVKDGVLTLGSLSSRFLGAGNDVAAFWYSHQVGSWSSDSVAEGKVIDGSVRTLVPDHLTSVQPRAHIDPEAPLIDHQNTLGKDVHWHTGARPVPGPVETELAAHLVPKAFPAGEAVARWAALTTLPPRQRPADLGLRDAWQVPGLGLDSKYGMRLRLSATDAVLRAHSGELLGHTYQLPLRDGRSVTVGLRVVWARQEAEARFKDRSYNEVEGLPLAFRTRARGWDVAGRSSAGGPGADRTELRGTGGLSYGRAHGISEEDEPRMDYDNNSVTSRALRYYSFDVEAFLIGPYGTLAMEVPGGMYGMLPIEVAEGLHAAHPDIFHGPAPTAEAKGKAPEAEALDDLMTGWEPPAAGSSTAPVRHLADRLRDAGLAEGSSPLRLRAGNTAHAVDLARDAAQSLGRPIDLILDTGIEERLTPGGTDRSEAATPTGSVGLPSGAAQDMDPARSEAAPAPVVTEVAAPDGDPPALGT</sequence>
<organism evidence="3 4">
    <name type="scientific">Streptomyces siderophoricus</name>
    <dbReference type="NCBI Taxonomy" id="2802281"/>
    <lineage>
        <taxon>Bacteria</taxon>
        <taxon>Bacillati</taxon>
        <taxon>Actinomycetota</taxon>
        <taxon>Actinomycetes</taxon>
        <taxon>Kitasatosporales</taxon>
        <taxon>Streptomycetaceae</taxon>
        <taxon>Streptomyces</taxon>
    </lineage>
</organism>
<evidence type="ECO:0000259" key="2">
    <source>
        <dbReference type="Pfam" id="PF25547"/>
    </source>
</evidence>
<feature type="region of interest" description="Disordered" evidence="1">
    <location>
        <begin position="3384"/>
        <end position="3514"/>
    </location>
</feature>
<dbReference type="RefSeq" id="WP_201804320.1">
    <property type="nucleotide sequence ID" value="NZ_JAERRI010000007.1"/>
</dbReference>
<gene>
    <name evidence="3" type="ORF">JK360_14945</name>
</gene>
<evidence type="ECO:0000313" key="4">
    <source>
        <dbReference type="Proteomes" id="UP000629371"/>
    </source>
</evidence>
<feature type="region of interest" description="Disordered" evidence="1">
    <location>
        <begin position="2929"/>
        <end position="2952"/>
    </location>
</feature>
<feature type="compositionally biased region" description="Low complexity" evidence="1">
    <location>
        <begin position="3475"/>
        <end position="3490"/>
    </location>
</feature>
<dbReference type="InterPro" id="IPR007577">
    <property type="entry name" value="GlycoTrfase_DXD_sugar-bd_CS"/>
</dbReference>
<feature type="compositionally biased region" description="Low complexity" evidence="1">
    <location>
        <begin position="723"/>
        <end position="767"/>
    </location>
</feature>
<feature type="compositionally biased region" description="Low complexity" evidence="1">
    <location>
        <begin position="3430"/>
        <end position="3444"/>
    </location>
</feature>
<dbReference type="InterPro" id="IPR057746">
    <property type="entry name" value="CpnT-like_N"/>
</dbReference>
<feature type="compositionally biased region" description="Low complexity" evidence="1">
    <location>
        <begin position="5179"/>
        <end position="5192"/>
    </location>
</feature>
<accession>A0ABS1MSF0</accession>
<feature type="region of interest" description="Disordered" evidence="1">
    <location>
        <begin position="2322"/>
        <end position="2383"/>
    </location>
</feature>
<feature type="region of interest" description="Disordered" evidence="1">
    <location>
        <begin position="4408"/>
        <end position="4428"/>
    </location>
</feature>
<feature type="compositionally biased region" description="Basic and acidic residues" evidence="1">
    <location>
        <begin position="1737"/>
        <end position="1748"/>
    </location>
</feature>
<evidence type="ECO:0000313" key="3">
    <source>
        <dbReference type="EMBL" id="MBL1090678.1"/>
    </source>
</evidence>
<feature type="compositionally biased region" description="Low complexity" evidence="1">
    <location>
        <begin position="546"/>
        <end position="563"/>
    </location>
</feature>
<feature type="region of interest" description="Disordered" evidence="1">
    <location>
        <begin position="4958"/>
        <end position="4996"/>
    </location>
</feature>
<feature type="region of interest" description="Disordered" evidence="1">
    <location>
        <begin position="1411"/>
        <end position="1474"/>
    </location>
</feature>
<feature type="region of interest" description="Disordered" evidence="1">
    <location>
        <begin position="3214"/>
        <end position="3248"/>
    </location>
</feature>
<dbReference type="EMBL" id="JAERRI010000007">
    <property type="protein sequence ID" value="MBL1090678.1"/>
    <property type="molecule type" value="Genomic_DNA"/>
</dbReference>
<feature type="region of interest" description="Disordered" evidence="1">
    <location>
        <begin position="4491"/>
        <end position="4510"/>
    </location>
</feature>
<dbReference type="SUPFAM" id="SSF53448">
    <property type="entry name" value="Nucleotide-diphospho-sugar transferases"/>
    <property type="match status" value="2"/>
</dbReference>
<evidence type="ECO:0000256" key="1">
    <source>
        <dbReference type="SAM" id="MobiDB-lite"/>
    </source>
</evidence>
<feature type="compositionally biased region" description="Basic and acidic residues" evidence="1">
    <location>
        <begin position="1445"/>
        <end position="1462"/>
    </location>
</feature>
<feature type="compositionally biased region" description="Polar residues" evidence="1">
    <location>
        <begin position="385"/>
        <end position="400"/>
    </location>
</feature>
<feature type="compositionally biased region" description="Polar residues" evidence="1">
    <location>
        <begin position="422"/>
        <end position="434"/>
    </location>
</feature>
<feature type="region of interest" description="Disordered" evidence="1">
    <location>
        <begin position="711"/>
        <end position="864"/>
    </location>
</feature>
<feature type="compositionally biased region" description="Polar residues" evidence="1">
    <location>
        <begin position="3452"/>
        <end position="3465"/>
    </location>
</feature>